<evidence type="ECO:0000313" key="2">
    <source>
        <dbReference type="Proteomes" id="UP000036027"/>
    </source>
</evidence>
<dbReference type="STRING" id="1470200.PL75_04235"/>
<organism evidence="1 2">
    <name type="scientific">Neisseria arctica</name>
    <dbReference type="NCBI Taxonomy" id="1470200"/>
    <lineage>
        <taxon>Bacteria</taxon>
        <taxon>Pseudomonadati</taxon>
        <taxon>Pseudomonadota</taxon>
        <taxon>Betaproteobacteria</taxon>
        <taxon>Neisseriales</taxon>
        <taxon>Neisseriaceae</taxon>
        <taxon>Neisseria</taxon>
    </lineage>
</organism>
<name>A0A0J0YSN2_9NEIS</name>
<gene>
    <name evidence="1" type="ORF">PL75_04235</name>
</gene>
<accession>A0A0J0YSN2</accession>
<comment type="caution">
    <text evidence="1">The sequence shown here is derived from an EMBL/GenBank/DDBJ whole genome shotgun (WGS) entry which is preliminary data.</text>
</comment>
<reference evidence="1 2" key="1">
    <citation type="submission" date="2014-11" db="EMBL/GenBank/DDBJ databases">
        <title>Genome of a novel goose pathogen.</title>
        <authorList>
            <person name="Hansen C.M."/>
            <person name="Hueffer K."/>
            <person name="Choi S.C."/>
        </authorList>
    </citation>
    <scope>NUCLEOTIDE SEQUENCE [LARGE SCALE GENOMIC DNA]</scope>
    <source>
        <strain evidence="1 2">KH1503</strain>
    </source>
</reference>
<dbReference type="RefSeq" id="WP_047760672.1">
    <property type="nucleotide sequence ID" value="NZ_JTDO01000005.1"/>
</dbReference>
<protein>
    <submittedName>
        <fullName evidence="1">Uncharacterized protein</fullName>
    </submittedName>
</protein>
<dbReference type="EMBL" id="JTDO01000005">
    <property type="protein sequence ID" value="KLT73121.1"/>
    <property type="molecule type" value="Genomic_DNA"/>
</dbReference>
<dbReference type="Proteomes" id="UP000036027">
    <property type="component" value="Unassembled WGS sequence"/>
</dbReference>
<sequence length="333" mass="34878">MGINSDAAAAHRQIDALPDIREVMQKQQTVAKATTDIFSAVRTISGNMAADALKEQETARAEALNNLSPEQQMHYANLDDTGKTLFLLNNSESFQTAYAKARDWGVGGSNSRALNAATTLITGALGGQSDLQAAAIGQQFGHGENKNEAAQILGHFALGATLAYINGSSPALGATLAYINGSSPALGATLAYINGSSPALGATLAYINGSSPALGATLAYINGSSPALGATLAYINGSSPALGATLAYINGSSPASGGSTAVAAEKAAQQYNCMITTKQNSKSNKITIIFPKLSKKVFRYNTTFQFFPFPNIYAENYLCQCKRYSLCRSKRLY</sequence>
<proteinExistence type="predicted"/>
<keyword evidence="2" id="KW-1185">Reference proteome</keyword>
<dbReference type="AlphaFoldDB" id="A0A0J0YSN2"/>
<evidence type="ECO:0000313" key="1">
    <source>
        <dbReference type="EMBL" id="KLT73121.1"/>
    </source>
</evidence>